<dbReference type="AlphaFoldDB" id="A0A147KDJ3"/>
<keyword evidence="5" id="KW-1185">Reference proteome</keyword>
<evidence type="ECO:0000313" key="4">
    <source>
        <dbReference type="EMBL" id="KUP95347.1"/>
    </source>
</evidence>
<evidence type="ECO:0000256" key="1">
    <source>
        <dbReference type="ARBA" id="ARBA00023122"/>
    </source>
</evidence>
<reference evidence="5" key="1">
    <citation type="journal article" date="2017" name="Acta Aliment.">
        <title>Plant polysaccharide degrading enzyme system of Thermpbifida cellulosilytica TB100 revealed by de novo genome project data.</title>
        <authorList>
            <person name="Toth A."/>
            <person name="Baka E."/>
            <person name="Luzics S."/>
            <person name="Bata-Vidacs I."/>
            <person name="Nagy I."/>
            <person name="Balint B."/>
            <person name="Herceg R."/>
            <person name="Olasz F."/>
            <person name="Wilk T."/>
            <person name="Nagy T."/>
            <person name="Kriszt B."/>
            <person name="Nagy I."/>
            <person name="Kukolya J."/>
        </authorList>
    </citation>
    <scope>NUCLEOTIDE SEQUENCE [LARGE SCALE GENOMIC DNA]</scope>
    <source>
        <strain evidence="5">TB100</strain>
    </source>
</reference>
<sequence>MDSTVVRDVMTVEPPSATEDASFRDVVRTMVNHRVSALPVVDRDGRVVGVVSEEDLIHKEEFTGDDDYSPPLRARLRARLSGTGAASSAEKAGANRADQLMSRPAITVLPGTSVARAARIMERHGVKQLPVVAEDNRLVGMVTRRDLLTVFLRNDEDLAREVHAELVAAIRPVKGEPPALSVDDGVVTLWGTVERRSLAQTLVRRVSHLEGVVDVVSDLDWRIDDVVPEYVHWRGESW</sequence>
<gene>
    <name evidence="4" type="ORF">AC529_18130</name>
</gene>
<dbReference type="PROSITE" id="PS51371">
    <property type="entry name" value="CBS"/>
    <property type="match status" value="2"/>
</dbReference>
<organism evidence="4 5">
    <name type="scientific">Thermobifida cellulosilytica TB100</name>
    <dbReference type="NCBI Taxonomy" id="665004"/>
    <lineage>
        <taxon>Bacteria</taxon>
        <taxon>Bacillati</taxon>
        <taxon>Actinomycetota</taxon>
        <taxon>Actinomycetes</taxon>
        <taxon>Streptosporangiales</taxon>
        <taxon>Nocardiopsidaceae</taxon>
        <taxon>Thermobifida</taxon>
    </lineage>
</organism>
<protein>
    <recommendedName>
        <fullName evidence="3">CBS domain-containing protein</fullName>
    </recommendedName>
</protein>
<dbReference type="SMART" id="SM00116">
    <property type="entry name" value="CBS"/>
    <property type="match status" value="2"/>
</dbReference>
<feature type="domain" description="CBS" evidence="3">
    <location>
        <begin position="10"/>
        <end position="67"/>
    </location>
</feature>
<dbReference type="OrthoDB" id="3626971at2"/>
<dbReference type="InterPro" id="IPR007055">
    <property type="entry name" value="BON_dom"/>
</dbReference>
<dbReference type="PANTHER" id="PTHR43080">
    <property type="entry name" value="CBS DOMAIN-CONTAINING PROTEIN CBSX3, MITOCHONDRIAL"/>
    <property type="match status" value="1"/>
</dbReference>
<dbReference type="PATRIC" id="fig|665004.4.peg.4047"/>
<dbReference type="STRING" id="665004.AC529_18130"/>
<dbReference type="Gene3D" id="3.10.580.10">
    <property type="entry name" value="CBS-domain"/>
    <property type="match status" value="1"/>
</dbReference>
<dbReference type="Proteomes" id="UP000074382">
    <property type="component" value="Unassembled WGS sequence"/>
</dbReference>
<dbReference type="RefSeq" id="WP_068758613.1">
    <property type="nucleotide sequence ID" value="NZ_KQ950188.1"/>
</dbReference>
<dbReference type="InterPro" id="IPR051257">
    <property type="entry name" value="Diverse_CBS-Domain"/>
</dbReference>
<dbReference type="PIRSF" id="PIRSF036990">
    <property type="entry name" value="UCP036990_CBS_BON"/>
    <property type="match status" value="1"/>
</dbReference>
<name>A0A147KDJ3_THECS</name>
<dbReference type="Pfam" id="PF04972">
    <property type="entry name" value="BON"/>
    <property type="match status" value="1"/>
</dbReference>
<dbReference type="InterPro" id="IPR046342">
    <property type="entry name" value="CBS_dom_sf"/>
</dbReference>
<dbReference type="CDD" id="cd04586">
    <property type="entry name" value="CBS_pair_BON_assoc"/>
    <property type="match status" value="1"/>
</dbReference>
<dbReference type="PANTHER" id="PTHR43080:SF29">
    <property type="entry name" value="OS02G0818000 PROTEIN"/>
    <property type="match status" value="1"/>
</dbReference>
<dbReference type="InterPro" id="IPR000644">
    <property type="entry name" value="CBS_dom"/>
</dbReference>
<accession>A0A147KDJ3</accession>
<keyword evidence="1 2" id="KW-0129">CBS domain</keyword>
<evidence type="ECO:0000259" key="3">
    <source>
        <dbReference type="PROSITE" id="PS51371"/>
    </source>
</evidence>
<dbReference type="Pfam" id="PF00571">
    <property type="entry name" value="CBS"/>
    <property type="match status" value="2"/>
</dbReference>
<comment type="caution">
    <text evidence="4">The sequence shown here is derived from an EMBL/GenBank/DDBJ whole genome shotgun (WGS) entry which is preliminary data.</text>
</comment>
<dbReference type="EMBL" id="LGEM01000131">
    <property type="protein sequence ID" value="KUP95347.1"/>
    <property type="molecule type" value="Genomic_DNA"/>
</dbReference>
<evidence type="ECO:0000313" key="5">
    <source>
        <dbReference type="Proteomes" id="UP000074382"/>
    </source>
</evidence>
<feature type="domain" description="CBS" evidence="3">
    <location>
        <begin position="101"/>
        <end position="158"/>
    </location>
</feature>
<evidence type="ECO:0000256" key="2">
    <source>
        <dbReference type="PROSITE-ProRule" id="PRU00703"/>
    </source>
</evidence>
<dbReference type="InterPro" id="IPR017080">
    <property type="entry name" value="UCP036990_CBS_BON"/>
</dbReference>
<dbReference type="SUPFAM" id="SSF54631">
    <property type="entry name" value="CBS-domain pair"/>
    <property type="match status" value="1"/>
</dbReference>
<proteinExistence type="predicted"/>